<name>A0A840G3N2_RHOTE</name>
<feature type="compositionally biased region" description="Low complexity" evidence="1">
    <location>
        <begin position="177"/>
        <end position="195"/>
    </location>
</feature>
<reference evidence="2 3" key="1">
    <citation type="submission" date="2020-08" db="EMBL/GenBank/DDBJ databases">
        <title>Genome sequencing of Purple Non-Sulfur Bacteria from various extreme environments.</title>
        <authorList>
            <person name="Mayer M."/>
        </authorList>
    </citation>
    <scope>NUCLEOTIDE SEQUENCE [LARGE SCALE GENOMIC DNA]</scope>
    <source>
        <strain evidence="2 3">2761</strain>
    </source>
</reference>
<evidence type="ECO:0000256" key="1">
    <source>
        <dbReference type="SAM" id="MobiDB-lite"/>
    </source>
</evidence>
<evidence type="ECO:0000313" key="3">
    <source>
        <dbReference type="Proteomes" id="UP000587070"/>
    </source>
</evidence>
<gene>
    <name evidence="2" type="ORF">GGD90_003427</name>
</gene>
<sequence length="315" mass="33015">MAITDSPLVSGFKKPVFRQGARMAPRAPTLQSLDQSIAMAGATQDLSNADRYFLANPTNAAYKPSRFGATPGTAAEASDLGRRIEVLSSLRDNMAERLQADQPSAATLPAASVAQQAPGVTPPTPDPFSFTDQKPAGRDWSAGALLLAGGTGNVGETADELIARISKQYVVSGTGSAQSAQAAPQPKPQQEQPAPGSLLLGTIARRNAETAKAANYSRGTAKVEGPGTRTSDSVPAMLSRDEAVLPGKTVACPPCRSILRHRGIGTSAYQKGLHNLPPRCFAIYAIGTKPNRTAGSIPVRFWFDSWRHLGASLLA</sequence>
<comment type="caution">
    <text evidence="2">The sequence shown here is derived from an EMBL/GenBank/DDBJ whole genome shotgun (WGS) entry which is preliminary data.</text>
</comment>
<dbReference type="AlphaFoldDB" id="A0A840G3N2"/>
<feature type="region of interest" description="Disordered" evidence="1">
    <location>
        <begin position="210"/>
        <end position="233"/>
    </location>
</feature>
<accession>A0A840G3N2</accession>
<keyword evidence="3" id="KW-1185">Reference proteome</keyword>
<evidence type="ECO:0000313" key="2">
    <source>
        <dbReference type="EMBL" id="MBB4249024.1"/>
    </source>
</evidence>
<protein>
    <submittedName>
        <fullName evidence="2">Uncharacterized protein</fullName>
    </submittedName>
</protein>
<dbReference type="OrthoDB" id="7032350at2"/>
<feature type="region of interest" description="Disordered" evidence="1">
    <location>
        <begin position="102"/>
        <end position="135"/>
    </location>
</feature>
<dbReference type="Proteomes" id="UP000587070">
    <property type="component" value="Unassembled WGS sequence"/>
</dbReference>
<organism evidence="2 3">
    <name type="scientific">Rhodocyclus tenuis</name>
    <name type="common">Rhodospirillum tenue</name>
    <dbReference type="NCBI Taxonomy" id="1066"/>
    <lineage>
        <taxon>Bacteria</taxon>
        <taxon>Pseudomonadati</taxon>
        <taxon>Pseudomonadota</taxon>
        <taxon>Betaproteobacteria</taxon>
        <taxon>Rhodocyclales</taxon>
        <taxon>Rhodocyclaceae</taxon>
        <taxon>Rhodocyclus</taxon>
    </lineage>
</organism>
<dbReference type="EMBL" id="JACIGE010000017">
    <property type="protein sequence ID" value="MBB4249024.1"/>
    <property type="molecule type" value="Genomic_DNA"/>
</dbReference>
<dbReference type="RefSeq" id="WP_153116250.1">
    <property type="nucleotide sequence ID" value="NZ_JACIGE010000017.1"/>
</dbReference>
<proteinExistence type="predicted"/>
<feature type="region of interest" description="Disordered" evidence="1">
    <location>
        <begin position="176"/>
        <end position="195"/>
    </location>
</feature>